<protein>
    <submittedName>
        <fullName evidence="2">Uncharacterized protein</fullName>
    </submittedName>
</protein>
<feature type="transmembrane region" description="Helical" evidence="1">
    <location>
        <begin position="441"/>
        <end position="461"/>
    </location>
</feature>
<reference evidence="2 3" key="1">
    <citation type="submission" date="2013-11" db="EMBL/GenBank/DDBJ databases">
        <title>The Genome Sequence of Plasmodium yoelii 17X.</title>
        <authorList>
            <consortium name="The Broad Institute Genomics Platform"/>
            <consortium name="The Broad Institute Genome Sequencing Center for Infectious Disease"/>
            <person name="Neafsey D."/>
            <person name="Adams J."/>
            <person name="Walker B."/>
            <person name="Young S.K."/>
            <person name="Zeng Q."/>
            <person name="Gargeya S."/>
            <person name="Fitzgerald M."/>
            <person name="Haas B."/>
            <person name="Abouelleil A."/>
            <person name="Alvarado L."/>
            <person name="Chapman S.B."/>
            <person name="Gainer-Dewar J."/>
            <person name="Goldberg J."/>
            <person name="Griggs A."/>
            <person name="Gujja S."/>
            <person name="Hansen M."/>
            <person name="Howarth C."/>
            <person name="Imamovic A."/>
            <person name="Ireland A."/>
            <person name="Larimer J."/>
            <person name="McCowan C."/>
            <person name="Murphy C."/>
            <person name="Pearson M."/>
            <person name="Poon T.W."/>
            <person name="Priest M."/>
            <person name="Roberts A."/>
            <person name="Saif S."/>
            <person name="Shea T."/>
            <person name="Sykes S."/>
            <person name="Wortman J."/>
            <person name="Nusbaum C."/>
            <person name="Birren B."/>
        </authorList>
    </citation>
    <scope>NUCLEOTIDE SEQUENCE [LARGE SCALE GENOMIC DNA]</scope>
    <source>
        <strain evidence="2 3">17X</strain>
    </source>
</reference>
<evidence type="ECO:0000313" key="3">
    <source>
        <dbReference type="Proteomes" id="UP000018538"/>
    </source>
</evidence>
<feature type="transmembrane region" description="Helical" evidence="1">
    <location>
        <begin position="380"/>
        <end position="399"/>
    </location>
</feature>
<feature type="transmembrane region" description="Helical" evidence="1">
    <location>
        <begin position="337"/>
        <end position="356"/>
    </location>
</feature>
<dbReference type="EMBL" id="KI635767">
    <property type="protein sequence ID" value="ETB59215.1"/>
    <property type="molecule type" value="Genomic_DNA"/>
</dbReference>
<keyword evidence="3" id="KW-1185">Reference proteome</keyword>
<dbReference type="Proteomes" id="UP000018538">
    <property type="component" value="Unassembled WGS sequence"/>
</dbReference>
<dbReference type="AlphaFoldDB" id="V7PJQ1"/>
<organism evidence="2 3">
    <name type="scientific">Plasmodium yoelii 17X</name>
    <dbReference type="NCBI Taxonomy" id="1323249"/>
    <lineage>
        <taxon>Eukaryota</taxon>
        <taxon>Sar</taxon>
        <taxon>Alveolata</taxon>
        <taxon>Apicomplexa</taxon>
        <taxon>Aconoidasida</taxon>
        <taxon>Haemosporida</taxon>
        <taxon>Plasmodiidae</taxon>
        <taxon>Plasmodium</taxon>
        <taxon>Plasmodium (Vinckeia)</taxon>
    </lineage>
</organism>
<evidence type="ECO:0000313" key="2">
    <source>
        <dbReference type="EMBL" id="ETB59215.1"/>
    </source>
</evidence>
<dbReference type="OrthoDB" id="378770at2759"/>
<keyword evidence="1" id="KW-0812">Transmembrane</keyword>
<keyword evidence="1" id="KW-0472">Membrane</keyword>
<sequence>MDNYYIFKNVKKPPNSYNEKYDKINHVSNSENINIGETYINPKYNYLSELDIFDNSNTQIKHSTHFLNDIKNKNKLTKESNQFTHCSYNTKFSIPYDTNLYGNNFIQNNRCSYIKAKYPKETNYNINNITEEKKANTIMLNLDTFNNKHTIKNDNDTKQIDKCIMIQKNYTSNSLKINKNMKSEVLEKCTNHTQPNILSICKFDNKSDIIKMEKYKNNLINIYDNENSESNFETNKFDDDIEAIVGYKTFEDEMQNVEKNNNCLSVCSLKDNEEINQEENIYLRNSMTRLIKKDVLINTKKELSSYEIKNNKSSFYYRENNIFIKFIMSEININIKVYKLLIILIVLILLSLSKNIQKYAVVTRKCYNIYESPFKSTKRLLKYMIIVLKILYKCILPIFSYILSFIFGVIIKIFIILNIPICIFILYWKYILKNEGSNIKFYFQICFKIYMYIIMQVAHIFKNYTQTQLLSLSYKIYQLIFIYICRFFIKFYNDIL</sequence>
<feature type="transmembrane region" description="Helical" evidence="1">
    <location>
        <begin position="405"/>
        <end position="429"/>
    </location>
</feature>
<name>V7PJQ1_PLAYE</name>
<proteinExistence type="predicted"/>
<evidence type="ECO:0000256" key="1">
    <source>
        <dbReference type="SAM" id="Phobius"/>
    </source>
</evidence>
<gene>
    <name evidence="2" type="ORF">YYC_03464</name>
</gene>
<keyword evidence="1" id="KW-1133">Transmembrane helix</keyword>
<feature type="transmembrane region" description="Helical" evidence="1">
    <location>
        <begin position="476"/>
        <end position="493"/>
    </location>
</feature>
<accession>V7PJQ1</accession>